<feature type="transmembrane region" description="Helical" evidence="1">
    <location>
        <begin position="6"/>
        <end position="24"/>
    </location>
</feature>
<keyword evidence="1" id="KW-0812">Transmembrane</keyword>
<dbReference type="EMBL" id="JAQMLV010000021">
    <property type="protein sequence ID" value="MDB8745843.1"/>
    <property type="molecule type" value="Genomic_DNA"/>
</dbReference>
<dbReference type="RefSeq" id="WP_195389003.1">
    <property type="nucleotide sequence ID" value="NZ_JADNGL010000020.1"/>
</dbReference>
<evidence type="ECO:0000313" key="3">
    <source>
        <dbReference type="Proteomes" id="UP001211015"/>
    </source>
</evidence>
<evidence type="ECO:0008006" key="4">
    <source>
        <dbReference type="Google" id="ProtNLM"/>
    </source>
</evidence>
<comment type="caution">
    <text evidence="2">The sequence shown here is derived from an EMBL/GenBank/DDBJ whole genome shotgun (WGS) entry which is preliminary data.</text>
</comment>
<name>A0AAW6E9P1_9FIRM</name>
<protein>
    <recommendedName>
        <fullName evidence="4">DUF3592 domain-containing protein</fullName>
    </recommendedName>
</protein>
<accession>A0AAW6E9P1</accession>
<organism evidence="2 3">
    <name type="scientific">Ruminococcus bicirculans</name>
    <name type="common">ex Wegman et al. 2014</name>
    <dbReference type="NCBI Taxonomy" id="1160721"/>
    <lineage>
        <taxon>Bacteria</taxon>
        <taxon>Bacillati</taxon>
        <taxon>Bacillota</taxon>
        <taxon>Clostridia</taxon>
        <taxon>Eubacteriales</taxon>
        <taxon>Oscillospiraceae</taxon>
        <taxon>Ruminococcus</taxon>
    </lineage>
</organism>
<keyword evidence="1" id="KW-0472">Membrane</keyword>
<feature type="transmembrane region" description="Helical" evidence="1">
    <location>
        <begin position="108"/>
        <end position="132"/>
    </location>
</feature>
<evidence type="ECO:0000313" key="2">
    <source>
        <dbReference type="EMBL" id="MDB8745843.1"/>
    </source>
</evidence>
<reference evidence="2" key="1">
    <citation type="submission" date="2023-01" db="EMBL/GenBank/DDBJ databases">
        <title>Human gut microbiome strain richness.</title>
        <authorList>
            <person name="Chen-Liaw A."/>
        </authorList>
    </citation>
    <scope>NUCLEOTIDE SEQUENCE</scope>
    <source>
        <strain evidence="2">1001275st1_F4_1001275B_160808</strain>
    </source>
</reference>
<gene>
    <name evidence="2" type="ORF">PNU62_12510</name>
</gene>
<dbReference type="Proteomes" id="UP001211015">
    <property type="component" value="Unassembled WGS sequence"/>
</dbReference>
<evidence type="ECO:0000256" key="1">
    <source>
        <dbReference type="SAM" id="Phobius"/>
    </source>
</evidence>
<proteinExistence type="predicted"/>
<dbReference type="AlphaFoldDB" id="A0AAW6E9P1"/>
<keyword evidence="1" id="KW-1133">Transmembrane helix</keyword>
<sequence>MNEKSKKYIIVGLILLLVVGFIAYKNVTKIQNYKENGKEVECTVSSVIQGRKGKQTVEAVYTDETGNHIAAKVIRNQSTYVGEEFTGLVVPEKPEEIYCMPSEDTQKIVYCVFGAFGFVGIILIICGIVGAAKNRRGIY</sequence>